<dbReference type="Proteomes" id="UP001159427">
    <property type="component" value="Unassembled WGS sequence"/>
</dbReference>
<dbReference type="PROSITE" id="PS00237">
    <property type="entry name" value="G_PROTEIN_RECEP_F1_1"/>
    <property type="match status" value="1"/>
</dbReference>
<keyword evidence="2" id="KW-1003">Cell membrane</keyword>
<dbReference type="EMBL" id="CALNXI010000056">
    <property type="protein sequence ID" value="CAH3017165.1"/>
    <property type="molecule type" value="Genomic_DNA"/>
</dbReference>
<dbReference type="SUPFAM" id="SSF81321">
    <property type="entry name" value="Family A G protein-coupled receptor-like"/>
    <property type="match status" value="1"/>
</dbReference>
<comment type="caution">
    <text evidence="12">The sequence shown here is derived from an EMBL/GenBank/DDBJ whole genome shotgun (WGS) entry which is preliminary data.</text>
</comment>
<dbReference type="InterPro" id="IPR017452">
    <property type="entry name" value="GPCR_Rhodpsn_7TM"/>
</dbReference>
<proteinExistence type="inferred from homology"/>
<keyword evidence="8 9" id="KW-0807">Transducer</keyword>
<evidence type="ECO:0000256" key="6">
    <source>
        <dbReference type="ARBA" id="ARBA00023136"/>
    </source>
</evidence>
<dbReference type="InterPro" id="IPR050569">
    <property type="entry name" value="TAAR"/>
</dbReference>
<evidence type="ECO:0000256" key="3">
    <source>
        <dbReference type="ARBA" id="ARBA00022692"/>
    </source>
</evidence>
<feature type="non-terminal residue" evidence="12">
    <location>
        <position position="1"/>
    </location>
</feature>
<comment type="subcellular location">
    <subcellularLocation>
        <location evidence="1">Cell membrane</location>
        <topology evidence="1">Multi-pass membrane protein</topology>
    </subcellularLocation>
</comment>
<evidence type="ECO:0000256" key="2">
    <source>
        <dbReference type="ARBA" id="ARBA00022475"/>
    </source>
</evidence>
<feature type="transmembrane region" description="Helical" evidence="10">
    <location>
        <begin position="66"/>
        <end position="87"/>
    </location>
</feature>
<dbReference type="Pfam" id="PF00001">
    <property type="entry name" value="7tm_1"/>
    <property type="match status" value="1"/>
</dbReference>
<reference evidence="12 13" key="1">
    <citation type="submission" date="2022-05" db="EMBL/GenBank/DDBJ databases">
        <authorList>
            <consortium name="Genoscope - CEA"/>
            <person name="William W."/>
        </authorList>
    </citation>
    <scope>NUCLEOTIDE SEQUENCE [LARGE SCALE GENOMIC DNA]</scope>
</reference>
<dbReference type="SMART" id="SM01381">
    <property type="entry name" value="7TM_GPCR_Srsx"/>
    <property type="match status" value="1"/>
</dbReference>
<accession>A0ABN8LJH0</accession>
<protein>
    <recommendedName>
        <fullName evidence="11">G-protein coupled receptors family 1 profile domain-containing protein</fullName>
    </recommendedName>
</protein>
<dbReference type="PRINTS" id="PR00237">
    <property type="entry name" value="GPCRRHODOPSN"/>
</dbReference>
<feature type="transmembrane region" description="Helical" evidence="10">
    <location>
        <begin position="277"/>
        <end position="299"/>
    </location>
</feature>
<evidence type="ECO:0000256" key="4">
    <source>
        <dbReference type="ARBA" id="ARBA00022989"/>
    </source>
</evidence>
<keyword evidence="13" id="KW-1185">Reference proteome</keyword>
<dbReference type="Gene3D" id="1.20.1070.10">
    <property type="entry name" value="Rhodopsin 7-helix transmembrane proteins"/>
    <property type="match status" value="1"/>
</dbReference>
<feature type="transmembrane region" description="Helical" evidence="10">
    <location>
        <begin position="29"/>
        <end position="54"/>
    </location>
</feature>
<evidence type="ECO:0000313" key="12">
    <source>
        <dbReference type="EMBL" id="CAH3017165.1"/>
    </source>
</evidence>
<evidence type="ECO:0000313" key="13">
    <source>
        <dbReference type="Proteomes" id="UP001159427"/>
    </source>
</evidence>
<evidence type="ECO:0000259" key="11">
    <source>
        <dbReference type="PROSITE" id="PS50262"/>
    </source>
</evidence>
<sequence length="341" mass="38671">LEPAKEICILNMPGWQKDYLENEDSKKHLVSLASIDLTAIIPTILLNGLVIFAVTTRRRLRSNSTILLACLTGADLLTGLITLPIAFTLELKRLLNVGPFCPLEKTFNVIILMVGCASLGHLVVISIERYIAVKEPLRYEDIFTKKRLIFSVVLIWAFSLLMTINEIVLTLIDIERGFNSIYFKITYIIQSTIGVLLLIGISLSYGYIYSETRRQIKRLRTEQLPQEEVQRIKKDRKAPTTLAIILIVLVISYLPVIIIGSVITSSDTLLLPGFRCIIWSWAGTFAMLGSLCNPIVYCWRMKKLRLAFLEILHLRQPENTLPGTELREFPRNQPEINPSTS</sequence>
<evidence type="ECO:0000256" key="7">
    <source>
        <dbReference type="ARBA" id="ARBA00023170"/>
    </source>
</evidence>
<dbReference type="PANTHER" id="PTHR24249">
    <property type="entry name" value="HISTAMINE RECEPTOR-RELATED G-PROTEIN COUPLED RECEPTOR"/>
    <property type="match status" value="1"/>
</dbReference>
<keyword evidence="7 9" id="KW-0675">Receptor</keyword>
<feature type="transmembrane region" description="Helical" evidence="10">
    <location>
        <begin position="241"/>
        <end position="265"/>
    </location>
</feature>
<comment type="similarity">
    <text evidence="9">Belongs to the G-protein coupled receptor 1 family.</text>
</comment>
<gene>
    <name evidence="12" type="ORF">PEVE_00035803</name>
</gene>
<evidence type="ECO:0000256" key="8">
    <source>
        <dbReference type="ARBA" id="ARBA00023224"/>
    </source>
</evidence>
<dbReference type="InterPro" id="IPR000276">
    <property type="entry name" value="GPCR_Rhodpsn"/>
</dbReference>
<keyword evidence="5 9" id="KW-0297">G-protein coupled receptor</keyword>
<evidence type="ECO:0000256" key="5">
    <source>
        <dbReference type="ARBA" id="ARBA00023040"/>
    </source>
</evidence>
<evidence type="ECO:0000256" key="9">
    <source>
        <dbReference type="RuleBase" id="RU000688"/>
    </source>
</evidence>
<keyword evidence="3 9" id="KW-0812">Transmembrane</keyword>
<evidence type="ECO:0000256" key="1">
    <source>
        <dbReference type="ARBA" id="ARBA00004651"/>
    </source>
</evidence>
<organism evidence="12 13">
    <name type="scientific">Porites evermanni</name>
    <dbReference type="NCBI Taxonomy" id="104178"/>
    <lineage>
        <taxon>Eukaryota</taxon>
        <taxon>Metazoa</taxon>
        <taxon>Cnidaria</taxon>
        <taxon>Anthozoa</taxon>
        <taxon>Hexacorallia</taxon>
        <taxon>Scleractinia</taxon>
        <taxon>Fungiina</taxon>
        <taxon>Poritidae</taxon>
        <taxon>Porites</taxon>
    </lineage>
</organism>
<keyword evidence="4 10" id="KW-1133">Transmembrane helix</keyword>
<feature type="transmembrane region" description="Helical" evidence="10">
    <location>
        <begin position="187"/>
        <end position="208"/>
    </location>
</feature>
<name>A0ABN8LJH0_9CNID</name>
<feature type="domain" description="G-protein coupled receptors family 1 profile" evidence="11">
    <location>
        <begin position="46"/>
        <end position="297"/>
    </location>
</feature>
<feature type="transmembrane region" description="Helical" evidence="10">
    <location>
        <begin position="107"/>
        <end position="127"/>
    </location>
</feature>
<feature type="transmembrane region" description="Helical" evidence="10">
    <location>
        <begin position="148"/>
        <end position="172"/>
    </location>
</feature>
<dbReference type="CDD" id="cd00637">
    <property type="entry name" value="7tm_classA_rhodopsin-like"/>
    <property type="match status" value="1"/>
</dbReference>
<keyword evidence="6 10" id="KW-0472">Membrane</keyword>
<dbReference type="PROSITE" id="PS50262">
    <property type="entry name" value="G_PROTEIN_RECEP_F1_2"/>
    <property type="match status" value="1"/>
</dbReference>
<evidence type="ECO:0000256" key="10">
    <source>
        <dbReference type="SAM" id="Phobius"/>
    </source>
</evidence>